<feature type="transmembrane region" description="Helical" evidence="1">
    <location>
        <begin position="180"/>
        <end position="202"/>
    </location>
</feature>
<accession>A0A4Q8M239</accession>
<dbReference type="EMBL" id="SHMG01000009">
    <property type="protein sequence ID" value="TAA39617.1"/>
    <property type="molecule type" value="Genomic_DNA"/>
</dbReference>
<protein>
    <submittedName>
        <fullName evidence="2">DUF3100 domain-containing protein</fullName>
    </submittedName>
</protein>
<keyword evidence="1" id="KW-0472">Membrane</keyword>
<dbReference type="OrthoDB" id="5451070at2"/>
<feature type="transmembrane region" description="Helical" evidence="1">
    <location>
        <begin position="21"/>
        <end position="39"/>
    </location>
</feature>
<feature type="transmembrane region" description="Helical" evidence="1">
    <location>
        <begin position="123"/>
        <end position="142"/>
    </location>
</feature>
<name>A0A4Q8M239_9GAMM</name>
<evidence type="ECO:0000256" key="1">
    <source>
        <dbReference type="SAM" id="Phobius"/>
    </source>
</evidence>
<feature type="transmembrane region" description="Helical" evidence="1">
    <location>
        <begin position="395"/>
        <end position="414"/>
    </location>
</feature>
<dbReference type="InterPro" id="IPR021450">
    <property type="entry name" value="DUF3100"/>
</dbReference>
<proteinExistence type="predicted"/>
<dbReference type="Pfam" id="PF11299">
    <property type="entry name" value="DUF3100"/>
    <property type="match status" value="1"/>
</dbReference>
<feature type="transmembrane region" description="Helical" evidence="1">
    <location>
        <begin position="45"/>
        <end position="64"/>
    </location>
</feature>
<keyword evidence="1" id="KW-0812">Transmembrane</keyword>
<keyword evidence="1" id="KW-1133">Transmembrane helix</keyword>
<feature type="transmembrane region" description="Helical" evidence="1">
    <location>
        <begin position="420"/>
        <end position="443"/>
    </location>
</feature>
<feature type="transmembrane region" description="Helical" evidence="1">
    <location>
        <begin position="337"/>
        <end position="357"/>
    </location>
</feature>
<gene>
    <name evidence="2" type="ORF">EA655_14130</name>
</gene>
<organism evidence="2 3">
    <name type="scientific">Pseudoxanthomonas winnipegensis</name>
    <dbReference type="NCBI Taxonomy" id="2480810"/>
    <lineage>
        <taxon>Bacteria</taxon>
        <taxon>Pseudomonadati</taxon>
        <taxon>Pseudomonadota</taxon>
        <taxon>Gammaproteobacteria</taxon>
        <taxon>Lysobacterales</taxon>
        <taxon>Lysobacteraceae</taxon>
        <taxon>Pseudoxanthomonas</taxon>
    </lineage>
</organism>
<reference evidence="2 3" key="1">
    <citation type="submission" date="2019-02" db="EMBL/GenBank/DDBJ databases">
        <title>WGS of Pseudoxanthomonas species novum from clinical isolates.</title>
        <authorList>
            <person name="Bernier A.-M."/>
            <person name="Bernard K."/>
            <person name="Vachon A."/>
        </authorList>
    </citation>
    <scope>NUCLEOTIDE SEQUENCE [LARGE SCALE GENOMIC DNA]</scope>
    <source>
        <strain evidence="2 3">NML130969</strain>
    </source>
</reference>
<evidence type="ECO:0000313" key="3">
    <source>
        <dbReference type="Proteomes" id="UP000294164"/>
    </source>
</evidence>
<feature type="transmembrane region" description="Helical" evidence="1">
    <location>
        <begin position="240"/>
        <end position="264"/>
    </location>
</feature>
<feature type="transmembrane region" description="Helical" evidence="1">
    <location>
        <begin position="208"/>
        <end position="228"/>
    </location>
</feature>
<dbReference type="RefSeq" id="WP_130535169.1">
    <property type="nucleotide sequence ID" value="NZ_SHMG01000009.1"/>
</dbReference>
<dbReference type="Proteomes" id="UP000294164">
    <property type="component" value="Unassembled WGS sequence"/>
</dbReference>
<evidence type="ECO:0000313" key="2">
    <source>
        <dbReference type="EMBL" id="TAA39617.1"/>
    </source>
</evidence>
<dbReference type="AlphaFoldDB" id="A0A4Q8M239"/>
<feature type="transmembrane region" description="Helical" evidence="1">
    <location>
        <begin position="363"/>
        <end position="383"/>
    </location>
</feature>
<feature type="transmembrane region" description="Helical" evidence="1">
    <location>
        <begin position="84"/>
        <end position="103"/>
    </location>
</feature>
<comment type="caution">
    <text evidence="2">The sequence shown here is derived from an EMBL/GenBank/DDBJ whole genome shotgun (WGS) entry which is preliminary data.</text>
</comment>
<sequence>MSSPAADAPATLDAPAWRERLRLTLAVLAIVAAAEWIGPLWLDLGLARVALLPMLIALLAAVSLGSQARRLPAWLRIDASPQQYATRLLDSALLLFIVKLGLMAGHALPQLRQAGWALCFQELGHAFGTLVLGLPLALLLGLKREAVGATFSIGRENSLVIIGQRYGLQSPEGRGVLGEYITGTVLGAIFITVLASAVQALGMFDPRSLAMGAGVGSGSLMAAALGAITAGQPPELARQLTAIAAASNLIAGVVGFYFAAYLALPLCNWLYARLEPVLGRSWLARRRSAAETTADMLPPPPGEHRPGAGDSLLAWLLIAAGIVISNRLAAQVPVAQTLPGVAVMLAIVVLVALARRLLPRLPLMLTLAVVSTLVSVPGLWVLSSPIAAVTDRVRFMSIPTTVLALAGFSVVHTLPAFRRLGWRIVVVSLTATAGTFLGAALIAEFFHRA</sequence>